<evidence type="ECO:0000259" key="1">
    <source>
        <dbReference type="Pfam" id="PF13649"/>
    </source>
</evidence>
<feature type="domain" description="Methyltransferase" evidence="1">
    <location>
        <begin position="45"/>
        <end position="140"/>
    </location>
</feature>
<dbReference type="InterPro" id="IPR029063">
    <property type="entry name" value="SAM-dependent_MTases_sf"/>
</dbReference>
<dbReference type="CDD" id="cd02440">
    <property type="entry name" value="AdoMet_MTases"/>
    <property type="match status" value="1"/>
</dbReference>
<evidence type="ECO:0000313" key="3">
    <source>
        <dbReference type="Proteomes" id="UP000199537"/>
    </source>
</evidence>
<gene>
    <name evidence="2" type="ORF">SAMN05660895_2368</name>
</gene>
<dbReference type="SUPFAM" id="SSF53335">
    <property type="entry name" value="S-adenosyl-L-methionine-dependent methyltransferases"/>
    <property type="match status" value="1"/>
</dbReference>
<dbReference type="InterPro" id="IPR041698">
    <property type="entry name" value="Methyltransf_25"/>
</dbReference>
<proteinExistence type="predicted"/>
<protein>
    <submittedName>
        <fullName evidence="2">Methyltransferase domain-containing protein</fullName>
    </submittedName>
</protein>
<dbReference type="Proteomes" id="UP000199537">
    <property type="component" value="Unassembled WGS sequence"/>
</dbReference>
<dbReference type="GO" id="GO:0032259">
    <property type="term" value="P:methylation"/>
    <property type="evidence" value="ECO:0007669"/>
    <property type="project" value="UniProtKB-KW"/>
</dbReference>
<keyword evidence="3" id="KW-1185">Reference proteome</keyword>
<dbReference type="EMBL" id="FPCJ01000001">
    <property type="protein sequence ID" value="SFV35959.1"/>
    <property type="molecule type" value="Genomic_DNA"/>
</dbReference>
<dbReference type="Pfam" id="PF13649">
    <property type="entry name" value="Methyltransf_25"/>
    <property type="match status" value="1"/>
</dbReference>
<keyword evidence="2" id="KW-0489">Methyltransferase</keyword>
<dbReference type="STRING" id="1393122.SAMN05660895_2368"/>
<dbReference type="RefSeq" id="WP_222842635.1">
    <property type="nucleotide sequence ID" value="NZ_FPCJ01000001.1"/>
</dbReference>
<dbReference type="Gene3D" id="3.40.50.150">
    <property type="entry name" value="Vaccinia Virus protein VP39"/>
    <property type="match status" value="1"/>
</dbReference>
<keyword evidence="2" id="KW-0808">Transferase</keyword>
<reference evidence="3" key="1">
    <citation type="submission" date="2016-10" db="EMBL/GenBank/DDBJ databases">
        <authorList>
            <person name="Varghese N."/>
            <person name="Submissions S."/>
        </authorList>
    </citation>
    <scope>NUCLEOTIDE SEQUENCE [LARGE SCALE GENOMIC DNA]</scope>
    <source>
        <strain evidence="3">DSM 14807</strain>
    </source>
</reference>
<dbReference type="GO" id="GO:0008168">
    <property type="term" value="F:methyltransferase activity"/>
    <property type="evidence" value="ECO:0007669"/>
    <property type="project" value="UniProtKB-KW"/>
</dbReference>
<name>A0A1I7NMV7_9BACT</name>
<organism evidence="2 3">
    <name type="scientific">Thermoflavifilum thermophilum</name>
    <dbReference type="NCBI Taxonomy" id="1393122"/>
    <lineage>
        <taxon>Bacteria</taxon>
        <taxon>Pseudomonadati</taxon>
        <taxon>Bacteroidota</taxon>
        <taxon>Chitinophagia</taxon>
        <taxon>Chitinophagales</taxon>
        <taxon>Chitinophagaceae</taxon>
        <taxon>Thermoflavifilum</taxon>
    </lineage>
</organism>
<dbReference type="AlphaFoldDB" id="A0A1I7NMV7"/>
<dbReference type="PANTHER" id="PTHR12843">
    <property type="entry name" value="PROTEIN-LYSINE N-METHYLTRANSFERASE METTL10"/>
    <property type="match status" value="1"/>
</dbReference>
<dbReference type="PANTHER" id="PTHR12843:SF5">
    <property type="entry name" value="EEF1A LYSINE METHYLTRANSFERASE 2"/>
    <property type="match status" value="1"/>
</dbReference>
<sequence>MHARAEHWNTIYQQKSPEQMSWYEPKISASLYWFEKNKIPVNASIIDVGGGDSMLVDDLLRMGFQDVTVLDISDAAIERAKMRLGPWASRVTWIVSDILDFEPQRHYRVWHDRATFHFLLNPEEIQTYTGLACRSVEQGGWLIISTFSEQGPLKCSGLPVKRYAADELTSTFSVCFHQPECIPVNHYTPWGSLQPFTYCCFRRL</sequence>
<evidence type="ECO:0000313" key="2">
    <source>
        <dbReference type="EMBL" id="SFV35959.1"/>
    </source>
</evidence>
<accession>A0A1I7NMV7</accession>